<dbReference type="Gene3D" id="3.20.20.80">
    <property type="entry name" value="Glycosidases"/>
    <property type="match status" value="1"/>
</dbReference>
<feature type="domain" description="Alpha-N-acetylglucosaminidase N-terminal" evidence="4">
    <location>
        <begin position="29"/>
        <end position="107"/>
    </location>
</feature>
<evidence type="ECO:0000259" key="3">
    <source>
        <dbReference type="Pfam" id="PF05089"/>
    </source>
</evidence>
<dbReference type="PANTHER" id="PTHR12872">
    <property type="entry name" value="ALPHA-N-ACETYLGLUCOSAMINIDASE"/>
    <property type="match status" value="1"/>
</dbReference>
<keyword evidence="7" id="KW-1185">Reference proteome</keyword>
<feature type="chain" id="PRO_5046198637" evidence="2">
    <location>
        <begin position="22"/>
        <end position="744"/>
    </location>
</feature>
<proteinExistence type="predicted"/>
<dbReference type="PANTHER" id="PTHR12872:SF1">
    <property type="entry name" value="ALPHA-N-ACETYLGLUCOSAMINIDASE"/>
    <property type="match status" value="1"/>
</dbReference>
<dbReference type="Pfam" id="PF05089">
    <property type="entry name" value="NAGLU"/>
    <property type="match status" value="1"/>
</dbReference>
<evidence type="ECO:0000313" key="6">
    <source>
        <dbReference type="EMBL" id="MEK7951999.1"/>
    </source>
</evidence>
<dbReference type="InterPro" id="IPR017853">
    <property type="entry name" value="GH"/>
</dbReference>
<evidence type="ECO:0000259" key="4">
    <source>
        <dbReference type="Pfam" id="PF12971"/>
    </source>
</evidence>
<name>A0ABU9AW86_9BACT</name>
<evidence type="ECO:0000256" key="2">
    <source>
        <dbReference type="SAM" id="SignalP"/>
    </source>
</evidence>
<protein>
    <submittedName>
        <fullName evidence="6">Alpha-N-acetylglucosaminidase</fullName>
    </submittedName>
</protein>
<evidence type="ECO:0000259" key="5">
    <source>
        <dbReference type="Pfam" id="PF12972"/>
    </source>
</evidence>
<dbReference type="EMBL" id="JBBUKT010000006">
    <property type="protein sequence ID" value="MEK7951999.1"/>
    <property type="molecule type" value="Genomic_DNA"/>
</dbReference>
<dbReference type="RefSeq" id="WP_341405758.1">
    <property type="nucleotide sequence ID" value="NZ_JBBUKT010000006.1"/>
</dbReference>
<gene>
    <name evidence="6" type="ORF">WKV53_15900</name>
</gene>
<dbReference type="Pfam" id="PF12972">
    <property type="entry name" value="NAGLU_C"/>
    <property type="match status" value="1"/>
</dbReference>
<dbReference type="Proteomes" id="UP001371305">
    <property type="component" value="Unassembled WGS sequence"/>
</dbReference>
<feature type="domain" description="Alpha-N-acetylglucosaminidase C-terminal" evidence="5">
    <location>
        <begin position="461"/>
        <end position="723"/>
    </location>
</feature>
<keyword evidence="1" id="KW-0378">Hydrolase</keyword>
<dbReference type="Gene3D" id="3.30.379.10">
    <property type="entry name" value="Chitobiase/beta-hexosaminidase domain 2-like"/>
    <property type="match status" value="1"/>
</dbReference>
<dbReference type="InterPro" id="IPR024732">
    <property type="entry name" value="NAGLU_C"/>
</dbReference>
<evidence type="ECO:0000313" key="7">
    <source>
        <dbReference type="Proteomes" id="UP001371305"/>
    </source>
</evidence>
<feature type="signal peptide" evidence="2">
    <location>
        <begin position="1"/>
        <end position="21"/>
    </location>
</feature>
<dbReference type="InterPro" id="IPR024240">
    <property type="entry name" value="NAGLU_N"/>
</dbReference>
<comment type="caution">
    <text evidence="6">The sequence shown here is derived from an EMBL/GenBank/DDBJ whole genome shotgun (WGS) entry which is preliminary data.</text>
</comment>
<dbReference type="InterPro" id="IPR024733">
    <property type="entry name" value="NAGLU_tim-barrel"/>
</dbReference>
<reference evidence="6 7" key="1">
    <citation type="submission" date="2024-04" db="EMBL/GenBank/DDBJ databases">
        <title>Luteolibacter sp. isolated from soil.</title>
        <authorList>
            <person name="An J."/>
        </authorList>
    </citation>
    <scope>NUCLEOTIDE SEQUENCE [LARGE SCALE GENOMIC DNA]</scope>
    <source>
        <strain evidence="6 7">Y139</strain>
    </source>
</reference>
<keyword evidence="2" id="KW-0732">Signal</keyword>
<organism evidence="6 7">
    <name type="scientific">Luteolibacter soli</name>
    <dbReference type="NCBI Taxonomy" id="3135280"/>
    <lineage>
        <taxon>Bacteria</taxon>
        <taxon>Pseudomonadati</taxon>
        <taxon>Verrucomicrobiota</taxon>
        <taxon>Verrucomicrobiia</taxon>
        <taxon>Verrucomicrobiales</taxon>
        <taxon>Verrucomicrobiaceae</taxon>
        <taxon>Luteolibacter</taxon>
    </lineage>
</organism>
<dbReference type="InterPro" id="IPR029018">
    <property type="entry name" value="Hex-like_dom2"/>
</dbReference>
<feature type="domain" description="Alpha-N-acetylglucosaminidase tim-barrel" evidence="3">
    <location>
        <begin position="122"/>
        <end position="452"/>
    </location>
</feature>
<sequence>MKSVLRCAVALLGLLIAAAGAATVADPSAAALIQRLIPAKASNFVCELIPPDGSRDVFEIESRDGKIVLRGNNGVSIGSALNWYLKYYCHCEVSWCGDQLALPDPLPILKEKVRKDSPHQYRYAFNYCTYGYMMAFWDWARWEREIDLMALHGINTPLMATGAEVIYRNVYRGLGLSEKDIESFIAGPPFLPWFLMGNIDGWGGPNPRAWYDRQEALQKRIMARAMELGMKPVLPAFGGHVPAALKQKFPEAKIAKLKNWGGFPGVNVLDPTDPLFRKIGARFVSEAGKLYGTAHLYSADTFNEVDPPTDDPAYLREMTRQVYQSMADADPQAVWFMQGWLFVHSKFWSQPRVEALLSGATERQMVVLDLFADGKPQWLRTGAYSGKPWLWCIINNWGGKQGMYGRLTKVGVEMPKLLGSSEAGRLSGIGTLNEGGENNPIVYEQLYEMAWHDKPMDVAAWVEDFVWARYGSRNENALKAWQILSSTLYECGDLRHGPQGNFLAMPPSLGKDGGGFARGAIFYDSSKVREAFRLLLDASAELGSRDTYRYDLVDVGRQVMSDIAQQKLHAELREAFAAKDAARFKAGSDAYCEAIMDCDRLLSSHAMFQFGRYLKYPLAADATAERRGQWEGNARRLITLWGDRGNGLFGYAQRQYGGLMGDYNLGSWKLYLDAAAKSLRGGEKFSGDSLVRDFTEKWISSRKPYPAEAEGDSIAISRMIWEKYAAHAPKVDRPGAPLDIHDKE</sequence>
<dbReference type="SUPFAM" id="SSF51445">
    <property type="entry name" value="(Trans)glycosidases"/>
    <property type="match status" value="1"/>
</dbReference>
<accession>A0ABU9AW86</accession>
<dbReference type="Pfam" id="PF12971">
    <property type="entry name" value="NAGLU_N"/>
    <property type="match status" value="1"/>
</dbReference>
<dbReference type="InterPro" id="IPR007781">
    <property type="entry name" value="NAGLU"/>
</dbReference>
<dbReference type="Gene3D" id="1.20.120.670">
    <property type="entry name" value="N-acetyl-b-d-glucoasminidase"/>
    <property type="match status" value="1"/>
</dbReference>
<evidence type="ECO:0000256" key="1">
    <source>
        <dbReference type="ARBA" id="ARBA00022801"/>
    </source>
</evidence>